<dbReference type="Proteomes" id="UP000315677">
    <property type="component" value="Unassembled WGS sequence"/>
</dbReference>
<dbReference type="EMBL" id="VFPA01000009">
    <property type="protein sequence ID" value="TQM01706.1"/>
    <property type="molecule type" value="Genomic_DNA"/>
</dbReference>
<protein>
    <submittedName>
        <fullName evidence="1">Uncharacterized protein</fullName>
    </submittedName>
</protein>
<dbReference type="RefSeq" id="WP_142065369.1">
    <property type="nucleotide sequence ID" value="NZ_VFPA01000009.1"/>
</dbReference>
<accession>A0A543CX66</accession>
<evidence type="ECO:0000313" key="2">
    <source>
        <dbReference type="Proteomes" id="UP000315677"/>
    </source>
</evidence>
<comment type="caution">
    <text evidence="1">The sequence shown here is derived from an EMBL/GenBank/DDBJ whole genome shotgun (WGS) entry which is preliminary data.</text>
</comment>
<reference evidence="1 2" key="1">
    <citation type="submission" date="2019-06" db="EMBL/GenBank/DDBJ databases">
        <title>Sequencing the genomes of 1000 actinobacteria strains.</title>
        <authorList>
            <person name="Klenk H.-P."/>
        </authorList>
    </citation>
    <scope>NUCLEOTIDE SEQUENCE [LARGE SCALE GENOMIC DNA]</scope>
    <source>
        <strain evidence="1 2">DSM 45301</strain>
    </source>
</reference>
<proteinExistence type="predicted"/>
<sequence>MPRTDHDCPAYDRVSDHGQTTLTVPNSTLTTLRGGFASHIGEQLGRYALRTGIASVAAVAALALGASTAFAAETITEEFPPKPPGVRGVVSGAVGPGPYNLVIAYGTPEGTDYITTIEGNCQEETCPVQTTPTPEANETLVSAILTGTSPVFFEVS</sequence>
<gene>
    <name evidence="1" type="ORF">FB558_8608</name>
</gene>
<evidence type="ECO:0000313" key="1">
    <source>
        <dbReference type="EMBL" id="TQM01706.1"/>
    </source>
</evidence>
<name>A0A543CX66_9PSEU</name>
<keyword evidence="2" id="KW-1185">Reference proteome</keyword>
<organism evidence="1 2">
    <name type="scientific">Pseudonocardia kunmingensis</name>
    <dbReference type="NCBI Taxonomy" id="630975"/>
    <lineage>
        <taxon>Bacteria</taxon>
        <taxon>Bacillati</taxon>
        <taxon>Actinomycetota</taxon>
        <taxon>Actinomycetes</taxon>
        <taxon>Pseudonocardiales</taxon>
        <taxon>Pseudonocardiaceae</taxon>
        <taxon>Pseudonocardia</taxon>
    </lineage>
</organism>
<dbReference type="AlphaFoldDB" id="A0A543CX66"/>